<sequence length="154" mass="16652">MKSPLLFLPQMSLPAYTGLAIRAAHAVGQIASYTIQSASEAVENLRESKDSEGSFAEIFAGQTDAESTSSVSLDSIRESLGQFLRELGLEPGSEISLQWESDQLQVASDHPRAAELEDQLSQNSALMSDLRHHFQRSSSLPFDVTVATANDLIG</sequence>
<evidence type="ECO:0000313" key="1">
    <source>
        <dbReference type="EMBL" id="MCC9642095.1"/>
    </source>
</evidence>
<proteinExistence type="predicted"/>
<protein>
    <submittedName>
        <fullName evidence="1">Uncharacterized protein</fullName>
    </submittedName>
</protein>
<dbReference type="EMBL" id="JAJKFW010000016">
    <property type="protein sequence ID" value="MCC9642095.1"/>
    <property type="molecule type" value="Genomic_DNA"/>
</dbReference>
<comment type="caution">
    <text evidence="1">The sequence shown here is derived from an EMBL/GenBank/DDBJ whole genome shotgun (WGS) entry which is preliminary data.</text>
</comment>
<dbReference type="RefSeq" id="WP_230272765.1">
    <property type="nucleotide sequence ID" value="NZ_JAJKFW010000016.1"/>
</dbReference>
<accession>A0ABS8NEW6</accession>
<evidence type="ECO:0000313" key="2">
    <source>
        <dbReference type="Proteomes" id="UP001430306"/>
    </source>
</evidence>
<dbReference type="Proteomes" id="UP001430306">
    <property type="component" value="Unassembled WGS sequence"/>
</dbReference>
<organism evidence="1 2">
    <name type="scientific">Rhodopirellula halodulae</name>
    <dbReference type="NCBI Taxonomy" id="2894198"/>
    <lineage>
        <taxon>Bacteria</taxon>
        <taxon>Pseudomonadati</taxon>
        <taxon>Planctomycetota</taxon>
        <taxon>Planctomycetia</taxon>
        <taxon>Pirellulales</taxon>
        <taxon>Pirellulaceae</taxon>
        <taxon>Rhodopirellula</taxon>
    </lineage>
</organism>
<gene>
    <name evidence="1" type="ORF">LOC71_07405</name>
</gene>
<reference evidence="1" key="1">
    <citation type="submission" date="2021-11" db="EMBL/GenBank/DDBJ databases">
        <title>Genome sequence.</title>
        <authorList>
            <person name="Sun Q."/>
        </authorList>
    </citation>
    <scope>NUCLEOTIDE SEQUENCE</scope>
    <source>
        <strain evidence="1">JC740</strain>
    </source>
</reference>
<name>A0ABS8NEW6_9BACT</name>
<keyword evidence="2" id="KW-1185">Reference proteome</keyword>